<dbReference type="VEuPathDB" id="FungiDB:H257_08721"/>
<evidence type="ECO:0000259" key="1">
    <source>
        <dbReference type="PROSITE" id="PS50086"/>
    </source>
</evidence>
<accession>W4GE75</accession>
<gene>
    <name evidence="2" type="ORF">H257_08721</name>
</gene>
<dbReference type="GeneID" id="20810717"/>
<dbReference type="PROSITE" id="PS50086">
    <property type="entry name" value="TBC_RABGAP"/>
    <property type="match status" value="1"/>
</dbReference>
<dbReference type="Gene3D" id="1.10.472.80">
    <property type="entry name" value="Ypt/Rab-GAP domain of gyp1p, domain 3"/>
    <property type="match status" value="1"/>
</dbReference>
<dbReference type="AlphaFoldDB" id="W4GE75"/>
<dbReference type="Gene3D" id="1.10.8.270">
    <property type="entry name" value="putative rabgap domain of human tbc1 domain family member 14 like domains"/>
    <property type="match status" value="1"/>
</dbReference>
<dbReference type="EMBL" id="KI913133">
    <property type="protein sequence ID" value="ETV77268.1"/>
    <property type="molecule type" value="Genomic_DNA"/>
</dbReference>
<feature type="domain" description="Rab-GAP TBC" evidence="1">
    <location>
        <begin position="1"/>
        <end position="248"/>
    </location>
</feature>
<organism evidence="2">
    <name type="scientific">Aphanomyces astaci</name>
    <name type="common">Crayfish plague agent</name>
    <dbReference type="NCBI Taxonomy" id="112090"/>
    <lineage>
        <taxon>Eukaryota</taxon>
        <taxon>Sar</taxon>
        <taxon>Stramenopiles</taxon>
        <taxon>Oomycota</taxon>
        <taxon>Saprolegniomycetes</taxon>
        <taxon>Saprolegniales</taxon>
        <taxon>Verrucalvaceae</taxon>
        <taxon>Aphanomyces</taxon>
    </lineage>
</organism>
<dbReference type="InterPro" id="IPR000195">
    <property type="entry name" value="Rab-GAP-TBC_dom"/>
</dbReference>
<name>W4GE75_APHAT</name>
<dbReference type="PANTHER" id="PTHR47219">
    <property type="entry name" value="RAB GTPASE-ACTIVATING PROTEIN 1-LIKE"/>
    <property type="match status" value="1"/>
</dbReference>
<sequence>MWRACHDPDTHKYVCDLAEAVTSHLGGASAADEDSDEALHWSSIMLKASPTWSEAYALVVAKCGENGCLEHDKQILADVDRTFGRSSLRKQARKVPLHVSVTDVDEKKLALARVLRAFTATHTTMGYCQGMNFLTAFMLSNVQWNEAQAFWLVTAIAVSPQYQLMELYRPGVPLLNLRASTRYFGDDDDVVLHSMVQQLLPDLHAHFEAEDFHVSMCASGWFMTLFTNCDTLPADAVVRVLDCFLVYGWKIIFQVALALLQFLQHDILQVEFEAIVDLFYSLDDAALILHPEYLIHAAHAIPVTDDMLVCLQDDYEREFPGTLGPLRCPTTEAKSTPKQPSRVVNGRASLLPSLVTALSFSSGIVDAPNADDEALDIDCNLS</sequence>
<protein>
    <recommendedName>
        <fullName evidence="1">Rab-GAP TBC domain-containing protein</fullName>
    </recommendedName>
</protein>
<dbReference type="SMART" id="SM00164">
    <property type="entry name" value="TBC"/>
    <property type="match status" value="1"/>
</dbReference>
<dbReference type="RefSeq" id="XP_009833055.1">
    <property type="nucleotide sequence ID" value="XM_009834753.1"/>
</dbReference>
<reference evidence="2" key="1">
    <citation type="submission" date="2013-12" db="EMBL/GenBank/DDBJ databases">
        <title>The Genome Sequence of Aphanomyces astaci APO3.</title>
        <authorList>
            <consortium name="The Broad Institute Genomics Platform"/>
            <person name="Russ C."/>
            <person name="Tyler B."/>
            <person name="van West P."/>
            <person name="Dieguez-Uribeondo J."/>
            <person name="Young S.K."/>
            <person name="Zeng Q."/>
            <person name="Gargeya S."/>
            <person name="Fitzgerald M."/>
            <person name="Abouelleil A."/>
            <person name="Alvarado L."/>
            <person name="Chapman S.B."/>
            <person name="Gainer-Dewar J."/>
            <person name="Goldberg J."/>
            <person name="Griggs A."/>
            <person name="Gujja S."/>
            <person name="Hansen M."/>
            <person name="Howarth C."/>
            <person name="Imamovic A."/>
            <person name="Ireland A."/>
            <person name="Larimer J."/>
            <person name="McCowan C."/>
            <person name="Murphy C."/>
            <person name="Pearson M."/>
            <person name="Poon T.W."/>
            <person name="Priest M."/>
            <person name="Roberts A."/>
            <person name="Saif S."/>
            <person name="Shea T."/>
            <person name="Sykes S."/>
            <person name="Wortman J."/>
            <person name="Nusbaum C."/>
            <person name="Birren B."/>
        </authorList>
    </citation>
    <scope>NUCLEOTIDE SEQUENCE [LARGE SCALE GENOMIC DNA]</scope>
    <source>
        <strain evidence="2">APO3</strain>
    </source>
</reference>
<dbReference type="OrthoDB" id="294251at2759"/>
<dbReference type="GO" id="GO:0005096">
    <property type="term" value="F:GTPase activator activity"/>
    <property type="evidence" value="ECO:0007669"/>
    <property type="project" value="TreeGrafter"/>
</dbReference>
<dbReference type="STRING" id="112090.W4GE75"/>
<dbReference type="InterPro" id="IPR035969">
    <property type="entry name" value="Rab-GAP_TBC_sf"/>
</dbReference>
<dbReference type="PANTHER" id="PTHR47219:SF9">
    <property type="entry name" value="GTPASE ACTIVATING PROTEIN AND CENTROSOME-ASSOCIATED, ISOFORM B"/>
    <property type="match status" value="1"/>
</dbReference>
<dbReference type="Pfam" id="PF00566">
    <property type="entry name" value="RabGAP-TBC"/>
    <property type="match status" value="1"/>
</dbReference>
<dbReference type="GO" id="GO:0031267">
    <property type="term" value="F:small GTPase binding"/>
    <property type="evidence" value="ECO:0007669"/>
    <property type="project" value="TreeGrafter"/>
</dbReference>
<proteinExistence type="predicted"/>
<dbReference type="InterPro" id="IPR050302">
    <property type="entry name" value="Rab_GAP_TBC_domain"/>
</dbReference>
<dbReference type="SUPFAM" id="SSF47923">
    <property type="entry name" value="Ypt/Rab-GAP domain of gyp1p"/>
    <property type="match status" value="2"/>
</dbReference>
<evidence type="ECO:0000313" key="2">
    <source>
        <dbReference type="EMBL" id="ETV77268.1"/>
    </source>
</evidence>